<evidence type="ECO:0000313" key="1">
    <source>
        <dbReference type="EMBL" id="KAI9907833.1"/>
    </source>
</evidence>
<protein>
    <submittedName>
        <fullName evidence="1">Uncharacterized protein</fullName>
    </submittedName>
</protein>
<accession>A0ACC0VQ41</accession>
<keyword evidence="2" id="KW-1185">Reference proteome</keyword>
<dbReference type="EMBL" id="CM047587">
    <property type="protein sequence ID" value="KAI9907833.1"/>
    <property type="molecule type" value="Genomic_DNA"/>
</dbReference>
<gene>
    <name evidence="1" type="ORF">PsorP6_003457</name>
</gene>
<reference evidence="1 2" key="1">
    <citation type="journal article" date="2022" name="bioRxiv">
        <title>The genome of the oomycete Peronosclerospora sorghi, a cosmopolitan pathogen of maize and sorghum, is inflated with dispersed pseudogenes.</title>
        <authorList>
            <person name="Fletcher K."/>
            <person name="Martin F."/>
            <person name="Isakeit T."/>
            <person name="Cavanaugh K."/>
            <person name="Magill C."/>
            <person name="Michelmore R."/>
        </authorList>
    </citation>
    <scope>NUCLEOTIDE SEQUENCE [LARGE SCALE GENOMIC DNA]</scope>
    <source>
        <strain evidence="1">P6</strain>
    </source>
</reference>
<sequence>MVSDIKYVPLRSLRLLTGYVERLRDIQHHSAKQEFTCEEMRAMEDHIEASLGSETNYFVYHDQRSYMRKLWAYQYTVKFYFDALKEDNSHQFNISLCCRHEY</sequence>
<comment type="caution">
    <text evidence="1">The sequence shown here is derived from an EMBL/GenBank/DDBJ whole genome shotgun (WGS) entry which is preliminary data.</text>
</comment>
<organism evidence="1 2">
    <name type="scientific">Peronosclerospora sorghi</name>
    <dbReference type="NCBI Taxonomy" id="230839"/>
    <lineage>
        <taxon>Eukaryota</taxon>
        <taxon>Sar</taxon>
        <taxon>Stramenopiles</taxon>
        <taxon>Oomycota</taxon>
        <taxon>Peronosporomycetes</taxon>
        <taxon>Peronosporales</taxon>
        <taxon>Peronosporaceae</taxon>
        <taxon>Peronosclerospora</taxon>
    </lineage>
</organism>
<dbReference type="Proteomes" id="UP001163321">
    <property type="component" value="Chromosome 8"/>
</dbReference>
<name>A0ACC0VQ41_9STRA</name>
<proteinExistence type="predicted"/>
<evidence type="ECO:0000313" key="2">
    <source>
        <dbReference type="Proteomes" id="UP001163321"/>
    </source>
</evidence>